<dbReference type="RefSeq" id="WP_092900564.1">
    <property type="nucleotide sequence ID" value="NZ_FOZS01000001.1"/>
</dbReference>
<accession>A0A1I6P1V7</accession>
<keyword evidence="3" id="KW-1185">Reference proteome</keyword>
<organism evidence="2 3">
    <name type="scientific">Halostagnicola kamekurae</name>
    <dbReference type="NCBI Taxonomy" id="619731"/>
    <lineage>
        <taxon>Archaea</taxon>
        <taxon>Methanobacteriati</taxon>
        <taxon>Methanobacteriota</taxon>
        <taxon>Stenosarchaea group</taxon>
        <taxon>Halobacteria</taxon>
        <taxon>Halobacteriales</taxon>
        <taxon>Natrialbaceae</taxon>
        <taxon>Halostagnicola</taxon>
    </lineage>
</organism>
<dbReference type="InterPro" id="IPR025164">
    <property type="entry name" value="Toastrack_DUF4097"/>
</dbReference>
<feature type="domain" description="DUF4097" evidence="1">
    <location>
        <begin position="36"/>
        <end position="278"/>
    </location>
</feature>
<evidence type="ECO:0000313" key="2">
    <source>
        <dbReference type="EMBL" id="SFS34187.1"/>
    </source>
</evidence>
<dbReference type="EMBL" id="FOZS01000001">
    <property type="protein sequence ID" value="SFS34187.1"/>
    <property type="molecule type" value="Genomic_DNA"/>
</dbReference>
<sequence>MNLEISRRQALVSGSVVSIAAVSLGAVAVSTGSDEQEKTTETATETYAADEISVTADVGSVSITGGDREMVEFESTKRGTESALDRTILRRNESGGSLEVTVDYERTLLDRLVSNSRPDVEIDLAVPAKLTNVALETTNDGVRARDIETDLTVSTMNGNIDIEDVSNVDALSSTNGGIDADVEALNDGATVETTNGDVTIGTDALEGDTTIETTNGDIEFGLGSSADATLSASTTNGDLSITTDRAEVLTDTDDELEAVVDDGTHRVEFKTTNGDVTIGD</sequence>
<evidence type="ECO:0000259" key="1">
    <source>
        <dbReference type="Pfam" id="PF13349"/>
    </source>
</evidence>
<protein>
    <submittedName>
        <fullName evidence="2">Putative adhesin</fullName>
    </submittedName>
</protein>
<dbReference type="Pfam" id="PF13349">
    <property type="entry name" value="DUF4097"/>
    <property type="match status" value="1"/>
</dbReference>
<name>A0A1I6P1V7_9EURY</name>
<reference evidence="3" key="1">
    <citation type="submission" date="2016-10" db="EMBL/GenBank/DDBJ databases">
        <authorList>
            <person name="Varghese N."/>
            <person name="Submissions S."/>
        </authorList>
    </citation>
    <scope>NUCLEOTIDE SEQUENCE [LARGE SCALE GENOMIC DNA]</scope>
    <source>
        <strain evidence="3">DSM 22427</strain>
    </source>
</reference>
<dbReference type="Proteomes" id="UP000199199">
    <property type="component" value="Unassembled WGS sequence"/>
</dbReference>
<gene>
    <name evidence="2" type="ORF">SAMN04488556_0270</name>
</gene>
<proteinExistence type="predicted"/>
<dbReference type="AlphaFoldDB" id="A0A1I6P1V7"/>
<evidence type="ECO:0000313" key="3">
    <source>
        <dbReference type="Proteomes" id="UP000199199"/>
    </source>
</evidence>